<dbReference type="GO" id="GO:0004177">
    <property type="term" value="F:aminopeptidase activity"/>
    <property type="evidence" value="ECO:0007669"/>
    <property type="project" value="UniProtKB-KW"/>
</dbReference>
<dbReference type="InterPro" id="IPR029058">
    <property type="entry name" value="AB_hydrolase_fold"/>
</dbReference>
<evidence type="ECO:0000256" key="2">
    <source>
        <dbReference type="ARBA" id="ARBA00022801"/>
    </source>
</evidence>
<dbReference type="GO" id="GO:0006508">
    <property type="term" value="P:proteolysis"/>
    <property type="evidence" value="ECO:0007669"/>
    <property type="project" value="InterPro"/>
</dbReference>
<dbReference type="KEGG" id="bpro:PMF13cell1_02853"/>
<dbReference type="RefSeq" id="WP_130181130.1">
    <property type="nucleotide sequence ID" value="NZ_CP035945.1"/>
</dbReference>
<dbReference type="Proteomes" id="UP000289794">
    <property type="component" value="Chromosome"/>
</dbReference>
<dbReference type="EC" id="3.4.11.5" evidence="4"/>
<organism evidence="4 5">
    <name type="scientific">Blautia producta</name>
    <dbReference type="NCBI Taxonomy" id="33035"/>
    <lineage>
        <taxon>Bacteria</taxon>
        <taxon>Bacillati</taxon>
        <taxon>Bacillota</taxon>
        <taxon>Clostridia</taxon>
        <taxon>Lachnospirales</taxon>
        <taxon>Lachnospiraceae</taxon>
        <taxon>Blautia</taxon>
    </lineage>
</organism>
<keyword evidence="2 4" id="KW-0378">Hydrolase</keyword>
<dbReference type="InterPro" id="IPR002410">
    <property type="entry name" value="Peptidase_S33"/>
</dbReference>
<dbReference type="InterPro" id="IPR000073">
    <property type="entry name" value="AB_hydrolase_1"/>
</dbReference>
<gene>
    <name evidence="4" type="primary">pepIP</name>
    <name evidence="4" type="ORF">PMF13cell1_02853</name>
</gene>
<protein>
    <submittedName>
        <fullName evidence="4">Proline iminopeptidase</fullName>
        <ecNumber evidence="4">3.4.11.5</ecNumber>
    </submittedName>
</protein>
<reference evidence="4 5" key="1">
    <citation type="submission" date="2019-01" db="EMBL/GenBank/DDBJ databases">
        <title>PMF-metabolizing Aryl O-demethylase.</title>
        <authorList>
            <person name="Kim M."/>
        </authorList>
    </citation>
    <scope>NUCLEOTIDE SEQUENCE [LARGE SCALE GENOMIC DNA]</scope>
    <source>
        <strain evidence="4 5">PMF1</strain>
    </source>
</reference>
<dbReference type="AlphaFoldDB" id="A0A4P6M1T6"/>
<dbReference type="PRINTS" id="PR00793">
    <property type="entry name" value="PROAMNOPTASE"/>
</dbReference>
<dbReference type="PANTHER" id="PTHR43798">
    <property type="entry name" value="MONOACYLGLYCEROL LIPASE"/>
    <property type="match status" value="1"/>
</dbReference>
<dbReference type="PANTHER" id="PTHR43798:SF33">
    <property type="entry name" value="HYDROLASE, PUTATIVE (AFU_ORTHOLOGUE AFUA_2G14860)-RELATED"/>
    <property type="match status" value="1"/>
</dbReference>
<evidence type="ECO:0000313" key="5">
    <source>
        <dbReference type="Proteomes" id="UP000289794"/>
    </source>
</evidence>
<sequence>MKIILLLFTGFLLIIILTLITGKIINAQKFKIRSQKGIQKTKYITIGQIQQYIQIRGQDISNPIILMLHGGPGNNMAYYSYYWQADLERDYTIVHWDQRGCGNTYYLNKDAQKPTLDLLLQDLDELVDHIRSEYHKEKIMIMGHSWGTFLGGIYSGTHPEKISAYIPIGQMLDFKKSEQVSAREAMRLADAAGKPKDAQKIVKKLELIMSCQTLDKQNAKEFLRFRQLKEKYLPSQYSNKMLLLQLFSPYMTFSDFKWMINFNALIESNSELYQTLLSDERSSMYDHDPQYKIPVILIAGADDWTTPYSMALNYFNHISAPVKELITIENTGHLPFIDKTGEFSEMLLKTLDDVWCRV</sequence>
<dbReference type="SUPFAM" id="SSF53474">
    <property type="entry name" value="alpha/beta-Hydrolases"/>
    <property type="match status" value="1"/>
</dbReference>
<keyword evidence="4" id="KW-0645">Protease</keyword>
<evidence type="ECO:0000313" key="4">
    <source>
        <dbReference type="EMBL" id="QBE97297.1"/>
    </source>
</evidence>
<evidence type="ECO:0000259" key="3">
    <source>
        <dbReference type="Pfam" id="PF00561"/>
    </source>
</evidence>
<dbReference type="Pfam" id="PF00561">
    <property type="entry name" value="Abhydrolase_1"/>
    <property type="match status" value="1"/>
</dbReference>
<dbReference type="Gene3D" id="3.40.50.1820">
    <property type="entry name" value="alpha/beta hydrolase"/>
    <property type="match status" value="1"/>
</dbReference>
<dbReference type="GO" id="GO:0016020">
    <property type="term" value="C:membrane"/>
    <property type="evidence" value="ECO:0007669"/>
    <property type="project" value="TreeGrafter"/>
</dbReference>
<dbReference type="EMBL" id="CP035945">
    <property type="protein sequence ID" value="QBE97297.1"/>
    <property type="molecule type" value="Genomic_DNA"/>
</dbReference>
<dbReference type="InterPro" id="IPR050266">
    <property type="entry name" value="AB_hydrolase_sf"/>
</dbReference>
<feature type="domain" description="AB hydrolase-1" evidence="3">
    <location>
        <begin position="63"/>
        <end position="339"/>
    </location>
</feature>
<keyword evidence="4" id="KW-0031">Aminopeptidase</keyword>
<proteinExistence type="inferred from homology"/>
<accession>A0A4P6M1T6</accession>
<evidence type="ECO:0000256" key="1">
    <source>
        <dbReference type="ARBA" id="ARBA00010088"/>
    </source>
</evidence>
<comment type="similarity">
    <text evidence="1">Belongs to the peptidase S33 family.</text>
</comment>
<name>A0A4P6M1T6_9FIRM</name>